<reference evidence="1 2" key="1">
    <citation type="submission" date="2024-02" db="EMBL/GenBank/DDBJ databases">
        <title>A nitrogen-fixing paenibacillus bacterium.</title>
        <authorList>
            <person name="Zhang W.L."/>
            <person name="Chen S.F."/>
        </authorList>
    </citation>
    <scope>NUCLEOTIDE SEQUENCE [LARGE SCALE GENOMIC DNA]</scope>
    <source>
        <strain evidence="1 2">M1</strain>
    </source>
</reference>
<organism evidence="1 2">
    <name type="scientific">Paenibacillus haidiansis</name>
    <dbReference type="NCBI Taxonomy" id="1574488"/>
    <lineage>
        <taxon>Bacteria</taxon>
        <taxon>Bacillati</taxon>
        <taxon>Bacillota</taxon>
        <taxon>Bacilli</taxon>
        <taxon>Bacillales</taxon>
        <taxon>Paenibacillaceae</taxon>
        <taxon>Paenibacillus</taxon>
    </lineage>
</organism>
<evidence type="ECO:0000313" key="2">
    <source>
        <dbReference type="Proteomes" id="UP001306950"/>
    </source>
</evidence>
<name>A0ABU7VZB7_9BACL</name>
<protein>
    <submittedName>
        <fullName evidence="1">Uncharacterized protein</fullName>
    </submittedName>
</protein>
<accession>A0ABU7VZB7</accession>
<proteinExistence type="predicted"/>
<dbReference type="Proteomes" id="UP001306950">
    <property type="component" value="Unassembled WGS sequence"/>
</dbReference>
<dbReference type="EMBL" id="JAZHPZ010000023">
    <property type="protein sequence ID" value="MEF2969114.1"/>
    <property type="molecule type" value="Genomic_DNA"/>
</dbReference>
<keyword evidence="2" id="KW-1185">Reference proteome</keyword>
<evidence type="ECO:0000313" key="1">
    <source>
        <dbReference type="EMBL" id="MEF2969114.1"/>
    </source>
</evidence>
<gene>
    <name evidence="1" type="ORF">V3851_25350</name>
</gene>
<dbReference type="RefSeq" id="WP_331849219.1">
    <property type="nucleotide sequence ID" value="NZ_JAZHPZ010000023.1"/>
</dbReference>
<sequence>MLQLVKNQRTHETEVPELPERISALWSVELLYGKHPAFSTSTYCVKLTTKLEGNASKCYLVIDLRDRFEEFLRELNIFGVMEKADFHKVIDYVTQLKIKGVFRRVANLLDVIEGTAENSEGYELFDVVSEAIINDLDSYPTISSDQYKHGSSAGVILDTEQYITKYGENAVGITTEALIEILELESSSTRNVRLTEITRSWKELGLLLKLSKQSRLQEPVKPWISSKDVKRFYILKIDAIAQE</sequence>
<comment type="caution">
    <text evidence="1">The sequence shown here is derived from an EMBL/GenBank/DDBJ whole genome shotgun (WGS) entry which is preliminary data.</text>
</comment>